<evidence type="ECO:0000256" key="1">
    <source>
        <dbReference type="SAM" id="SignalP"/>
    </source>
</evidence>
<name>E3MGJ4_CAERE</name>
<dbReference type="Proteomes" id="UP000008281">
    <property type="component" value="Unassembled WGS sequence"/>
</dbReference>
<sequence length="202" mass="22584">MIILLCSFLFSFLIFLDFYMSAEEQLPSEMTDDEDDIKEIHEEDSTNEEEDESDSEDWEEVTMVVTVNGILDADLVRDAVERDLIKLRYGDTDVPVLQVIFIIFPAFGIDISISSKLHMSSVQTYFFQINNSLYTAAWNQDLGTNIVLQSKGKEMEVVSCTSTMMAAEKALLTSLSTEGSTIAAKAEVAPRAALSRTQPRGQ</sequence>
<dbReference type="FunCoup" id="E3MGJ4">
    <property type="interactions" value="2"/>
</dbReference>
<dbReference type="EMBL" id="DS268443">
    <property type="protein sequence ID" value="EFP01450.1"/>
    <property type="molecule type" value="Genomic_DNA"/>
</dbReference>
<dbReference type="STRING" id="31234.E3MGJ4"/>
<feature type="signal peptide" evidence="1">
    <location>
        <begin position="1"/>
        <end position="24"/>
    </location>
</feature>
<accession>E3MGJ4</accession>
<dbReference type="OrthoDB" id="1877767at2759"/>
<evidence type="ECO:0000313" key="2">
    <source>
        <dbReference type="EMBL" id="EFP01450.1"/>
    </source>
</evidence>
<keyword evidence="1" id="KW-0732">Signal</keyword>
<proteinExistence type="predicted"/>
<dbReference type="InParanoid" id="E3MGJ4"/>
<evidence type="ECO:0000313" key="3">
    <source>
        <dbReference type="Proteomes" id="UP000008281"/>
    </source>
</evidence>
<dbReference type="eggNOG" id="KOG2211">
    <property type="taxonomic scope" value="Eukaryota"/>
</dbReference>
<protein>
    <submittedName>
        <fullName evidence="2">Uncharacterized protein</fullName>
    </submittedName>
</protein>
<gene>
    <name evidence="2" type="ORF">CRE_23937</name>
</gene>
<organism evidence="3">
    <name type="scientific">Caenorhabditis remanei</name>
    <name type="common">Caenorhabditis vulgaris</name>
    <dbReference type="NCBI Taxonomy" id="31234"/>
    <lineage>
        <taxon>Eukaryota</taxon>
        <taxon>Metazoa</taxon>
        <taxon>Ecdysozoa</taxon>
        <taxon>Nematoda</taxon>
        <taxon>Chromadorea</taxon>
        <taxon>Rhabditida</taxon>
        <taxon>Rhabditina</taxon>
        <taxon>Rhabditomorpha</taxon>
        <taxon>Rhabditoidea</taxon>
        <taxon>Rhabditidae</taxon>
        <taxon>Peloderinae</taxon>
        <taxon>Caenorhabditis</taxon>
    </lineage>
</organism>
<dbReference type="HOGENOM" id="CLU_134004_0_0_1"/>
<dbReference type="AlphaFoldDB" id="E3MGJ4"/>
<feature type="chain" id="PRO_5003176812" evidence="1">
    <location>
        <begin position="25"/>
        <end position="202"/>
    </location>
</feature>
<keyword evidence="3" id="KW-1185">Reference proteome</keyword>
<reference evidence="2" key="1">
    <citation type="submission" date="2007-07" db="EMBL/GenBank/DDBJ databases">
        <title>PCAP assembly of the Caenorhabditis remanei genome.</title>
        <authorList>
            <consortium name="The Caenorhabditis remanei Sequencing Consortium"/>
            <person name="Wilson R.K."/>
        </authorList>
    </citation>
    <scope>NUCLEOTIDE SEQUENCE [LARGE SCALE GENOMIC DNA]</scope>
    <source>
        <strain evidence="2">PB4641</strain>
    </source>
</reference>